<evidence type="ECO:0000313" key="2">
    <source>
        <dbReference type="Proteomes" id="UP000541185"/>
    </source>
</evidence>
<organism evidence="1 2">
    <name type="scientific">Ramlibacter agri</name>
    <dbReference type="NCBI Taxonomy" id="2728837"/>
    <lineage>
        <taxon>Bacteria</taxon>
        <taxon>Pseudomonadati</taxon>
        <taxon>Pseudomonadota</taxon>
        <taxon>Betaproteobacteria</taxon>
        <taxon>Burkholderiales</taxon>
        <taxon>Comamonadaceae</taxon>
        <taxon>Ramlibacter</taxon>
    </lineage>
</organism>
<dbReference type="Proteomes" id="UP000541185">
    <property type="component" value="Unassembled WGS sequence"/>
</dbReference>
<evidence type="ECO:0000313" key="1">
    <source>
        <dbReference type="EMBL" id="NML46199.1"/>
    </source>
</evidence>
<dbReference type="PANTHER" id="PTHR36109">
    <property type="entry name" value="MEMBRANE PROTEIN-RELATED"/>
    <property type="match status" value="1"/>
</dbReference>
<gene>
    <name evidence="1" type="ORF">HHL11_20795</name>
</gene>
<dbReference type="PANTHER" id="PTHR36109:SF2">
    <property type="entry name" value="MEMBRANE PROTEIN"/>
    <property type="match status" value="1"/>
</dbReference>
<reference evidence="1 2" key="1">
    <citation type="submission" date="2020-04" db="EMBL/GenBank/DDBJ databases">
        <title>Ramlibacter sp. G-1-2-2 isolated from soil.</title>
        <authorList>
            <person name="Dahal R.H."/>
        </authorList>
    </citation>
    <scope>NUCLEOTIDE SEQUENCE [LARGE SCALE GENOMIC DNA]</scope>
    <source>
        <strain evidence="1 2">G-1-2-2</strain>
    </source>
</reference>
<keyword evidence="2" id="KW-1185">Reference proteome</keyword>
<dbReference type="AlphaFoldDB" id="A0A848H9L7"/>
<protein>
    <submittedName>
        <fullName evidence="1">Uncharacterized protein</fullName>
    </submittedName>
</protein>
<proteinExistence type="predicted"/>
<dbReference type="InterPro" id="IPR052948">
    <property type="entry name" value="Low_temp-induced_all0457"/>
</dbReference>
<dbReference type="RefSeq" id="WP_169420478.1">
    <property type="nucleotide sequence ID" value="NZ_JABBFX010000002.1"/>
</dbReference>
<name>A0A848H9L7_9BURK</name>
<dbReference type="EMBL" id="JABBFX010000002">
    <property type="protein sequence ID" value="NML46199.1"/>
    <property type="molecule type" value="Genomic_DNA"/>
</dbReference>
<accession>A0A848H9L7</accession>
<sequence length="174" mass="18100">MEHESHTVALFADMLQLQRGLSVLREAGFDTRNLSVIGKNQHREADVTGLLVSGSGTRCWGRFGLLARSRWWPDGATALLLFPGVGQVVIVGPLVHALGDVLEGAADSALGSTLASLGLPEDVAQHYDAAIRAGRLALVAHGAAGAAASARRLLVATSALEVRAHAAASHDAAW</sequence>
<comment type="caution">
    <text evidence="1">The sequence shown here is derived from an EMBL/GenBank/DDBJ whole genome shotgun (WGS) entry which is preliminary data.</text>
</comment>